<feature type="compositionally biased region" description="Basic and acidic residues" evidence="1">
    <location>
        <begin position="55"/>
        <end position="72"/>
    </location>
</feature>
<feature type="region of interest" description="Disordered" evidence="1">
    <location>
        <begin position="207"/>
        <end position="249"/>
    </location>
</feature>
<name>Q45275_BRAJP</name>
<feature type="region of interest" description="Disordered" evidence="1">
    <location>
        <begin position="1"/>
        <end position="24"/>
    </location>
</feature>
<evidence type="ECO:0000313" key="2">
    <source>
        <dbReference type="EMBL" id="AAA88517.1"/>
    </source>
</evidence>
<dbReference type="EMBL" id="M17635">
    <property type="protein sequence ID" value="AAA88517.1"/>
    <property type="molecule type" value="Genomic_DNA"/>
</dbReference>
<sequence length="249" mass="26896">MACDRRGRRHRSGRGATARGQHRPAAAVGRFFSRCASTCASQIGERSVASATARSARESHRGAASRARDRSPRQSPAIATRPTIASPQIGLPAPGLTPALHRRRPAAAADLDPRGVGLGGTDDPGRHVAVDFGELVAIDHDLAAAGIRAPPGRLSGHSTAKIAATVISANTNHSVIKRFRMERRLRQALRIALHTAASRQLTLLDRPKTKSAVSGAVPAVSQQLTWPRRTRPKYRKQPMQRSWRPRRSD</sequence>
<feature type="region of interest" description="Disordered" evidence="1">
    <location>
        <begin position="43"/>
        <end position="91"/>
    </location>
</feature>
<feature type="compositionally biased region" description="Basic residues" evidence="1">
    <location>
        <begin position="1"/>
        <end position="13"/>
    </location>
</feature>
<accession>Q45275</accession>
<protein>
    <submittedName>
        <fullName evidence="2">Uncharacterized protein</fullName>
    </submittedName>
</protein>
<feature type="compositionally biased region" description="Basic residues" evidence="1">
    <location>
        <begin position="228"/>
        <end position="238"/>
    </location>
</feature>
<proteinExistence type="predicted"/>
<reference evidence="2" key="1">
    <citation type="journal article" date="1987" name="Plant Mol. Biol.">
        <title>A block in the endocytosis of Rhizobium allows cellular differentiation in nodules but affects the expression of some peribacteroid membrane nodulins.</title>
        <authorList>
            <person name="Morrison N."/>
            <person name="Verma D.P."/>
        </authorList>
    </citation>
    <scope>NUCLEOTIDE SEQUENCE</scope>
    <source>
        <strain evidence="2">61A76</strain>
    </source>
</reference>
<organism evidence="2">
    <name type="scientific">Bradyrhizobium japonicum</name>
    <dbReference type="NCBI Taxonomy" id="375"/>
    <lineage>
        <taxon>Bacteria</taxon>
        <taxon>Pseudomonadati</taxon>
        <taxon>Pseudomonadota</taxon>
        <taxon>Alphaproteobacteria</taxon>
        <taxon>Hyphomicrobiales</taxon>
        <taxon>Nitrobacteraceae</taxon>
        <taxon>Bradyrhizobium</taxon>
    </lineage>
</organism>
<dbReference type="AlphaFoldDB" id="Q45275"/>
<evidence type="ECO:0000256" key="1">
    <source>
        <dbReference type="SAM" id="MobiDB-lite"/>
    </source>
</evidence>